<dbReference type="InterPro" id="IPR036165">
    <property type="entry name" value="YefM-like_sf"/>
</dbReference>
<dbReference type="AlphaFoldDB" id="A0A975PYL8"/>
<dbReference type="KEGG" id="mspg:F6B93_19815"/>
<dbReference type="PANTHER" id="PTHR35377:SF5">
    <property type="entry name" value="ANTITOXIN VAPB46"/>
    <property type="match status" value="1"/>
</dbReference>
<dbReference type="GO" id="GO:0097351">
    <property type="term" value="F:toxin sequestering activity"/>
    <property type="evidence" value="ECO:0007669"/>
    <property type="project" value="TreeGrafter"/>
</dbReference>
<evidence type="ECO:0000256" key="1">
    <source>
        <dbReference type="ARBA" id="ARBA00009981"/>
    </source>
</evidence>
<keyword evidence="4" id="KW-1185">Reference proteome</keyword>
<dbReference type="Pfam" id="PF02604">
    <property type="entry name" value="PhdYeFM_antitox"/>
    <property type="match status" value="1"/>
</dbReference>
<dbReference type="InterPro" id="IPR006442">
    <property type="entry name" value="Antitoxin_Phd/YefM"/>
</dbReference>
<evidence type="ECO:0000256" key="2">
    <source>
        <dbReference type="RuleBase" id="RU362080"/>
    </source>
</evidence>
<dbReference type="FunFam" id="3.40.1620.10:FF:000002">
    <property type="entry name" value="Antitoxin"/>
    <property type="match status" value="1"/>
</dbReference>
<proteinExistence type="inferred from homology"/>
<dbReference type="NCBIfam" id="TIGR01552">
    <property type="entry name" value="phd_fam"/>
    <property type="match status" value="1"/>
</dbReference>
<dbReference type="Proteomes" id="UP000682202">
    <property type="component" value="Chromosome"/>
</dbReference>
<evidence type="ECO:0000313" key="4">
    <source>
        <dbReference type="Proteomes" id="UP000682202"/>
    </source>
</evidence>
<dbReference type="RefSeq" id="WP_211696599.1">
    <property type="nucleotide sequence ID" value="NZ_CP046600.1"/>
</dbReference>
<dbReference type="SUPFAM" id="SSF143120">
    <property type="entry name" value="YefM-like"/>
    <property type="match status" value="1"/>
</dbReference>
<dbReference type="Gene3D" id="3.40.1620.10">
    <property type="entry name" value="YefM-like domain"/>
    <property type="match status" value="1"/>
</dbReference>
<name>A0A975PYL8_9MYCO</name>
<dbReference type="InterPro" id="IPR051416">
    <property type="entry name" value="phD-YefM_TA_antitoxins"/>
</dbReference>
<organism evidence="3 4">
    <name type="scientific">Mycobacterium spongiae</name>
    <dbReference type="NCBI Taxonomy" id="886343"/>
    <lineage>
        <taxon>Bacteria</taxon>
        <taxon>Bacillati</taxon>
        <taxon>Actinomycetota</taxon>
        <taxon>Actinomycetes</taxon>
        <taxon>Mycobacteriales</taxon>
        <taxon>Mycobacteriaceae</taxon>
        <taxon>Mycobacterium</taxon>
    </lineage>
</organism>
<gene>
    <name evidence="3" type="ORF">F6B93_19815</name>
</gene>
<comment type="similarity">
    <text evidence="1 2">Belongs to the phD/YefM antitoxin family.</text>
</comment>
<reference evidence="3" key="1">
    <citation type="submission" date="2019-12" db="EMBL/GenBank/DDBJ databases">
        <title>Mycobacterium spongiae sp. nov.</title>
        <authorList>
            <person name="Stinear T."/>
        </authorList>
    </citation>
    <scope>NUCLEOTIDE SEQUENCE</scope>
    <source>
        <strain evidence="3">FSD4b-SM</strain>
    </source>
</reference>
<sequence>MKVIGVRELRQNASKYLARVAAGEELEVTMRGRLVARLVPVTATERTRDGLIARGAMRPARRRGGLASVDAESLPRRNLSAVLAEVRADQ</sequence>
<comment type="function">
    <text evidence="2">Antitoxin component of a type II toxin-antitoxin (TA) system.</text>
</comment>
<evidence type="ECO:0000313" key="3">
    <source>
        <dbReference type="EMBL" id="QUR69014.1"/>
    </source>
</evidence>
<protein>
    <recommendedName>
        <fullName evidence="2">Antitoxin</fullName>
    </recommendedName>
</protein>
<dbReference type="PANTHER" id="PTHR35377">
    <property type="entry name" value="ANTITOXIN VAPB49-RELATED-RELATED"/>
    <property type="match status" value="1"/>
</dbReference>
<dbReference type="EMBL" id="CP046600">
    <property type="protein sequence ID" value="QUR69014.1"/>
    <property type="molecule type" value="Genomic_DNA"/>
</dbReference>
<accession>A0A975PYL8</accession>